<dbReference type="Proteomes" id="UP001295444">
    <property type="component" value="Chromosome 01"/>
</dbReference>
<accession>A0AAD1QYS5</accession>
<gene>
    <name evidence="1" type="ORF">PECUL_23A025908</name>
</gene>
<evidence type="ECO:0000313" key="1">
    <source>
        <dbReference type="EMBL" id="CAH2219058.1"/>
    </source>
</evidence>
<dbReference type="EMBL" id="OW240912">
    <property type="protein sequence ID" value="CAH2219058.1"/>
    <property type="molecule type" value="Genomic_DNA"/>
</dbReference>
<reference evidence="1" key="1">
    <citation type="submission" date="2022-03" db="EMBL/GenBank/DDBJ databases">
        <authorList>
            <person name="Alioto T."/>
            <person name="Alioto T."/>
            <person name="Gomez Garrido J."/>
        </authorList>
    </citation>
    <scope>NUCLEOTIDE SEQUENCE</scope>
</reference>
<keyword evidence="2" id="KW-1185">Reference proteome</keyword>
<organism evidence="1 2">
    <name type="scientific">Pelobates cultripes</name>
    <name type="common">Western spadefoot toad</name>
    <dbReference type="NCBI Taxonomy" id="61616"/>
    <lineage>
        <taxon>Eukaryota</taxon>
        <taxon>Metazoa</taxon>
        <taxon>Chordata</taxon>
        <taxon>Craniata</taxon>
        <taxon>Vertebrata</taxon>
        <taxon>Euteleostomi</taxon>
        <taxon>Amphibia</taxon>
        <taxon>Batrachia</taxon>
        <taxon>Anura</taxon>
        <taxon>Pelobatoidea</taxon>
        <taxon>Pelobatidae</taxon>
        <taxon>Pelobates</taxon>
    </lineage>
</organism>
<evidence type="ECO:0000313" key="2">
    <source>
        <dbReference type="Proteomes" id="UP001295444"/>
    </source>
</evidence>
<proteinExistence type="predicted"/>
<protein>
    <submittedName>
        <fullName evidence="1">Uncharacterized protein</fullName>
    </submittedName>
</protein>
<sequence length="60" mass="6846">MESNVDVVTLLGLLGCLFWDKFCRYTACLSPTKPIHPSLTLTYYEDHLKLTSGTETRHQT</sequence>
<dbReference type="AlphaFoldDB" id="A0AAD1QYS5"/>
<name>A0AAD1QYS5_PELCU</name>